<name>A0A5R8MG48_9GAMM</name>
<dbReference type="Proteomes" id="UP000306973">
    <property type="component" value="Unassembled WGS sequence"/>
</dbReference>
<dbReference type="InterPro" id="IPR000073">
    <property type="entry name" value="AB_hydrolase_1"/>
</dbReference>
<dbReference type="AlphaFoldDB" id="A0A5R8MG48"/>
<comment type="caution">
    <text evidence="5">The sequence shown here is derived from an EMBL/GenBank/DDBJ whole genome shotgun (WGS) entry which is preliminary data.</text>
</comment>
<evidence type="ECO:0000256" key="1">
    <source>
        <dbReference type="ARBA" id="ARBA00008645"/>
    </source>
</evidence>
<feature type="region of interest" description="Disordered" evidence="3">
    <location>
        <begin position="151"/>
        <end position="183"/>
    </location>
</feature>
<dbReference type="Gene3D" id="3.40.50.1820">
    <property type="entry name" value="alpha/beta hydrolase"/>
    <property type="match status" value="1"/>
</dbReference>
<dbReference type="OrthoDB" id="149912at2"/>
<evidence type="ECO:0000256" key="2">
    <source>
        <dbReference type="ARBA" id="ARBA00022801"/>
    </source>
</evidence>
<dbReference type="PANTHER" id="PTHR43798">
    <property type="entry name" value="MONOACYLGLYCEROL LIPASE"/>
    <property type="match status" value="1"/>
</dbReference>
<protein>
    <submittedName>
        <fullName evidence="5">Alpha/beta hydrolase</fullName>
    </submittedName>
</protein>
<dbReference type="EMBL" id="VBUI01000023">
    <property type="protein sequence ID" value="TLF47814.1"/>
    <property type="molecule type" value="Genomic_DNA"/>
</dbReference>
<dbReference type="PANTHER" id="PTHR43798:SF14">
    <property type="entry name" value="SERINE HYDROLASE-LIKE PROTEIN DDB_G0286239"/>
    <property type="match status" value="1"/>
</dbReference>
<dbReference type="PRINTS" id="PR00111">
    <property type="entry name" value="ABHYDROLASE"/>
</dbReference>
<feature type="compositionally biased region" description="Low complexity" evidence="3">
    <location>
        <begin position="151"/>
        <end position="167"/>
    </location>
</feature>
<organism evidence="5 6">
    <name type="scientific">Halomonas urmiana</name>
    <dbReference type="NCBI Taxonomy" id="490901"/>
    <lineage>
        <taxon>Bacteria</taxon>
        <taxon>Pseudomonadati</taxon>
        <taxon>Pseudomonadota</taxon>
        <taxon>Gammaproteobacteria</taxon>
        <taxon>Oceanospirillales</taxon>
        <taxon>Halomonadaceae</taxon>
        <taxon>Halomonas</taxon>
    </lineage>
</organism>
<dbReference type="SUPFAM" id="SSF53474">
    <property type="entry name" value="alpha/beta-Hydrolases"/>
    <property type="match status" value="1"/>
</dbReference>
<keyword evidence="6" id="KW-1185">Reference proteome</keyword>
<keyword evidence="2 5" id="KW-0378">Hydrolase</keyword>
<dbReference type="InterPro" id="IPR029058">
    <property type="entry name" value="AB_hydrolase_fold"/>
</dbReference>
<evidence type="ECO:0000313" key="5">
    <source>
        <dbReference type="EMBL" id="TLF47814.1"/>
    </source>
</evidence>
<evidence type="ECO:0000259" key="4">
    <source>
        <dbReference type="Pfam" id="PF00561"/>
    </source>
</evidence>
<evidence type="ECO:0000256" key="3">
    <source>
        <dbReference type="SAM" id="MobiDB-lite"/>
    </source>
</evidence>
<comment type="similarity">
    <text evidence="1">Belongs to the AB hydrolase superfamily.</text>
</comment>
<dbReference type="GO" id="GO:0016787">
    <property type="term" value="F:hydrolase activity"/>
    <property type="evidence" value="ECO:0007669"/>
    <property type="project" value="UniProtKB-KW"/>
</dbReference>
<dbReference type="GO" id="GO:0016020">
    <property type="term" value="C:membrane"/>
    <property type="evidence" value="ECO:0007669"/>
    <property type="project" value="TreeGrafter"/>
</dbReference>
<accession>A0A5R8MG48</accession>
<reference evidence="5 6" key="1">
    <citation type="journal article" date="2007" name="Int. J. Syst. Evol. Microbiol.">
        <title>Halomonas saccharevitans sp. nov., Halomonas arcis sp. nov. and Halomonas subterranea sp. nov., halophilic bacteria isolated from hypersaline environments of China.</title>
        <authorList>
            <person name="Xu X.W."/>
            <person name="Wu Y.H."/>
            <person name="Zhou Z."/>
            <person name="Wang C.S."/>
            <person name="Zhou Y.G."/>
            <person name="Zhang H.B."/>
            <person name="Wang Y."/>
            <person name="Wu M."/>
        </authorList>
    </citation>
    <scope>NUCLEOTIDE SEQUENCE [LARGE SCALE GENOMIC DNA]</scope>
    <source>
        <strain evidence="5 6">TBZ3</strain>
    </source>
</reference>
<gene>
    <name evidence="5" type="ORF">FEI13_14625</name>
</gene>
<dbReference type="RefSeq" id="WP_138182256.1">
    <property type="nucleotide sequence ID" value="NZ_VBUI01000023.1"/>
</dbReference>
<dbReference type="InterPro" id="IPR050266">
    <property type="entry name" value="AB_hydrolase_sf"/>
</dbReference>
<feature type="domain" description="AB hydrolase-1" evidence="4">
    <location>
        <begin position="33"/>
        <end position="137"/>
    </location>
</feature>
<dbReference type="Pfam" id="PF00561">
    <property type="entry name" value="Abhydrolase_1"/>
    <property type="match status" value="1"/>
</dbReference>
<sequence>MSDSRFQPQALSLADGRLAALAWGDPAAPTWLALHGWLDNAASFSRLAPRLLERLGIRVVALDFAGHGLSAHRHGGYALWDYVHDLLDAGDELGLSRMTLLAHSMGAGVACLAAAALPERVAALVLIDGLGALTTAADDAPAQLRKGLLAARRARSRAPSTPGSRTPNSPGSRAPSYPDSEAAVAARVAGGATPIDAETARPLMLRNLDGLPGGRVRLRTDARLLRPSPVRLCPEQLSAMLRALRAPVLLVEGATGILGDRPRARRARAEVADLTRRVLPGGHHLHLEPAATGEVARVIADWHALERTHDRTHEREGGS</sequence>
<evidence type="ECO:0000313" key="6">
    <source>
        <dbReference type="Proteomes" id="UP000306973"/>
    </source>
</evidence>
<proteinExistence type="inferred from homology"/>